<dbReference type="Proteomes" id="UP000053199">
    <property type="component" value="Unassembled WGS sequence"/>
</dbReference>
<dbReference type="EMBL" id="LNQM01000009">
    <property type="protein sequence ID" value="KSU70839.1"/>
    <property type="molecule type" value="Genomic_DNA"/>
</dbReference>
<gene>
    <name evidence="1" type="ORF">AS031_16815</name>
</gene>
<dbReference type="AlphaFoldDB" id="A0A0V8I7R5"/>
<dbReference type="STRING" id="993070.AS031_16815"/>
<comment type="caution">
    <text evidence="1">The sequence shown here is derived from an EMBL/GenBank/DDBJ whole genome shotgun (WGS) entry which is preliminary data.</text>
</comment>
<evidence type="ECO:0008006" key="3">
    <source>
        <dbReference type="Google" id="ProtNLM"/>
    </source>
</evidence>
<keyword evidence="2" id="KW-1185">Reference proteome</keyword>
<accession>A0A0V8I7R5</accession>
<reference evidence="1 2" key="1">
    <citation type="journal article" date="2014" name="Arch. Microbiol.">
        <title>Arthrobacter enclensis sp. nov., isolated from sediment sample.</title>
        <authorList>
            <person name="Dastager S.G."/>
            <person name="Liu Q."/>
            <person name="Tang S.K."/>
            <person name="Krishnamurthi S."/>
            <person name="Lee J.C."/>
            <person name="Li W.J."/>
        </authorList>
    </citation>
    <scope>NUCLEOTIDE SEQUENCE [LARGE SCALE GENOMIC DNA]</scope>
    <source>
        <strain evidence="1 2">NIO-1008</strain>
    </source>
</reference>
<sequence>MLLDDGGSNGVRFGCNDSLVGLAKDAPAGMEPLPAAMQVLLTAGTDTSLPGGGPAQGRDTYNALAGSRLKFLSGTFDGTTVTVYLAGALSLGGVCDIPRMEAQLTQTALAAVDAVRAQVYLNGRPLAEVLRLDGADGL</sequence>
<proteinExistence type="predicted"/>
<evidence type="ECO:0000313" key="1">
    <source>
        <dbReference type="EMBL" id="KSU70839.1"/>
    </source>
</evidence>
<organism evidence="1 2">
    <name type="scientific">Pseudarthrobacter enclensis</name>
    <dbReference type="NCBI Taxonomy" id="993070"/>
    <lineage>
        <taxon>Bacteria</taxon>
        <taxon>Bacillati</taxon>
        <taxon>Actinomycetota</taxon>
        <taxon>Actinomycetes</taxon>
        <taxon>Micrococcales</taxon>
        <taxon>Micrococcaceae</taxon>
        <taxon>Pseudarthrobacter</taxon>
    </lineage>
</organism>
<name>A0A0V8I7R5_9MICC</name>
<dbReference type="OrthoDB" id="4936386at2"/>
<evidence type="ECO:0000313" key="2">
    <source>
        <dbReference type="Proteomes" id="UP000053199"/>
    </source>
</evidence>
<protein>
    <recommendedName>
        <fullName evidence="3">GerMN domain-containing protein</fullName>
    </recommendedName>
</protein>